<gene>
    <name evidence="1" type="ORF">B7T07_20310</name>
</gene>
<reference evidence="1 2" key="1">
    <citation type="submission" date="2017-04" db="EMBL/GenBank/DDBJ databases">
        <title>Cronobacter sakazakii, ST83 Lineage Isolates.</title>
        <authorList>
            <person name="Chase H."/>
            <person name="Tall B."/>
            <person name="Gopinath G."/>
            <person name="Lehner A."/>
        </authorList>
    </citation>
    <scope>NUCLEOTIDE SEQUENCE [LARGE SCALE GENOMIC DNA]</scope>
    <source>
        <strain evidence="1 2">MOD1_Comp15</strain>
    </source>
</reference>
<protein>
    <submittedName>
        <fullName evidence="1">Uncharacterized protein</fullName>
    </submittedName>
</protein>
<dbReference type="Proteomes" id="UP000244856">
    <property type="component" value="Unassembled WGS sequence"/>
</dbReference>
<accession>A0AA44Z6Q9</accession>
<dbReference type="EMBL" id="NCTU01000019">
    <property type="protein sequence ID" value="PUW01738.1"/>
    <property type="molecule type" value="Genomic_DNA"/>
</dbReference>
<sequence length="254" mass="28522">MNLYALLTATRVCQILDNHGWPALTVNVAENGWMMTMKTTMTTDALVRLISAMIERGRIGKEAMAGLTLSCVKNSVEATISAEVCGRDISIEVNLAGIPEAQCLCHDYLKMVLKDDLRVICGDVWRDAETILLHTGARYEGSHVFERTSRNFIVAAEVLPELPPMNQPGELLLQAWLTEILVYSSDVLTIGLVVYRDYGMVRMSEFCLPEVCVIRPNALVRHWLNRHHVTTVTGMARNLITLEKKIYSSFVRKL</sequence>
<name>A0AA44Z6Q9_CROSK</name>
<evidence type="ECO:0000313" key="1">
    <source>
        <dbReference type="EMBL" id="PUW01738.1"/>
    </source>
</evidence>
<comment type="caution">
    <text evidence="1">The sequence shown here is derived from an EMBL/GenBank/DDBJ whole genome shotgun (WGS) entry which is preliminary data.</text>
</comment>
<evidence type="ECO:0000313" key="2">
    <source>
        <dbReference type="Proteomes" id="UP000244856"/>
    </source>
</evidence>
<dbReference type="AlphaFoldDB" id="A0AA44Z6Q9"/>
<organism evidence="1 2">
    <name type="scientific">Cronobacter sakazakii</name>
    <name type="common">Enterobacter sakazakii</name>
    <dbReference type="NCBI Taxonomy" id="28141"/>
    <lineage>
        <taxon>Bacteria</taxon>
        <taxon>Pseudomonadati</taxon>
        <taxon>Pseudomonadota</taxon>
        <taxon>Gammaproteobacteria</taxon>
        <taxon>Enterobacterales</taxon>
        <taxon>Enterobacteriaceae</taxon>
        <taxon>Cronobacter</taxon>
    </lineage>
</organism>
<proteinExistence type="predicted"/>
<dbReference type="RefSeq" id="WP_085107692.1">
    <property type="nucleotide sequence ID" value="NZ_NCTU01000019.1"/>
</dbReference>